<dbReference type="EMBL" id="DRZC01000076">
    <property type="protein sequence ID" value="HHQ80833.1"/>
    <property type="molecule type" value="Genomic_DNA"/>
</dbReference>
<name>A0A7J3ZL93_9CREN</name>
<dbReference type="InterPro" id="IPR035985">
    <property type="entry name" value="Ubiquitin-activating_enz"/>
</dbReference>
<evidence type="ECO:0000313" key="4">
    <source>
        <dbReference type="EMBL" id="HHQ80833.1"/>
    </source>
</evidence>
<evidence type="ECO:0000256" key="2">
    <source>
        <dbReference type="SAM" id="Phobius"/>
    </source>
</evidence>
<dbReference type="GO" id="GO:0005737">
    <property type="term" value="C:cytoplasm"/>
    <property type="evidence" value="ECO:0007669"/>
    <property type="project" value="TreeGrafter"/>
</dbReference>
<keyword evidence="2" id="KW-0472">Membrane</keyword>
<dbReference type="InterPro" id="IPR045886">
    <property type="entry name" value="ThiF/MoeB/HesA"/>
</dbReference>
<evidence type="ECO:0000256" key="1">
    <source>
        <dbReference type="ARBA" id="ARBA00009919"/>
    </source>
</evidence>
<dbReference type="FunFam" id="3.40.50.720:FF:000080">
    <property type="entry name" value="Thiazole biosynthesis adenylyltransferase ThiF"/>
    <property type="match status" value="1"/>
</dbReference>
<organism evidence="4">
    <name type="scientific">Fervidicoccus fontis</name>
    <dbReference type="NCBI Taxonomy" id="683846"/>
    <lineage>
        <taxon>Archaea</taxon>
        <taxon>Thermoproteota</taxon>
        <taxon>Thermoprotei</taxon>
        <taxon>Fervidicoccales</taxon>
        <taxon>Fervidicoccaceae</taxon>
        <taxon>Fervidicoccus</taxon>
    </lineage>
</organism>
<dbReference type="Pfam" id="PF00899">
    <property type="entry name" value="ThiF"/>
    <property type="match status" value="1"/>
</dbReference>
<dbReference type="InterPro" id="IPR000594">
    <property type="entry name" value="ThiF_NAD_FAD-bd"/>
</dbReference>
<dbReference type="GO" id="GO:0008641">
    <property type="term" value="F:ubiquitin-like modifier activating enzyme activity"/>
    <property type="evidence" value="ECO:0007669"/>
    <property type="project" value="InterPro"/>
</dbReference>
<dbReference type="PANTHER" id="PTHR10953">
    <property type="entry name" value="UBIQUITIN-ACTIVATING ENZYME E1"/>
    <property type="match status" value="1"/>
</dbReference>
<dbReference type="GO" id="GO:0004792">
    <property type="term" value="F:thiosulfate-cyanide sulfurtransferase activity"/>
    <property type="evidence" value="ECO:0007669"/>
    <property type="project" value="TreeGrafter"/>
</dbReference>
<feature type="domain" description="THIF-type NAD/FAD binding fold" evidence="3">
    <location>
        <begin position="65"/>
        <end position="294"/>
    </location>
</feature>
<dbReference type="SUPFAM" id="SSF69572">
    <property type="entry name" value="Activating enzymes of the ubiquitin-like proteins"/>
    <property type="match status" value="1"/>
</dbReference>
<protein>
    <submittedName>
        <fullName evidence="4">HesA/MoeB/ThiF family protein</fullName>
    </submittedName>
</protein>
<dbReference type="AlphaFoldDB" id="A0A7J3ZL93"/>
<proteinExistence type="inferred from homology"/>
<dbReference type="PANTHER" id="PTHR10953:SF102">
    <property type="entry name" value="ADENYLYLTRANSFERASE AND SULFURTRANSFERASE MOCS3"/>
    <property type="match status" value="1"/>
</dbReference>
<keyword evidence="2" id="KW-1133">Transmembrane helix</keyword>
<accession>A0A7J3ZL93</accession>
<gene>
    <name evidence="4" type="ORF">ENM78_05240</name>
</gene>
<evidence type="ECO:0000259" key="3">
    <source>
        <dbReference type="Pfam" id="PF00899"/>
    </source>
</evidence>
<comment type="similarity">
    <text evidence="1">Belongs to the HesA/MoeB/ThiF family.</text>
</comment>
<feature type="transmembrane region" description="Helical" evidence="2">
    <location>
        <begin position="85"/>
        <end position="111"/>
    </location>
</feature>
<dbReference type="CDD" id="cd00757">
    <property type="entry name" value="ThiF_MoeB_HesA_family"/>
    <property type="match status" value="1"/>
</dbReference>
<sequence>MRPAGCEALCRPLWSAGGRVERASWALSSGCKIAKTLETAIKRRAGTISVLTGLELFMLSRYNRYDRQLRLLGIENQNKLKRAKVLVVGLGGLGSTVSLFLAAAGVGRLVLLDRDRVEMSNLNRQILYTPADIGAFKASVAEKRVREFNPEVDVVGSILNVQSDEVENIVKDVDVIVDCLDNWEDRFRVNELAVKHSKPLVHAAVEGWWGHLTTILPTEGPCLNCIFPQSLTTRRVRVSILGAVAGALGCMEALEAIKVILDSQDTLVGVLLYFDFKSHDHIKIRVKKSVKCPVCKPDSASR</sequence>
<keyword evidence="2" id="KW-0812">Transmembrane</keyword>
<reference evidence="4" key="1">
    <citation type="journal article" date="2020" name="mSystems">
        <title>Genome- and Community-Level Interaction Insights into Carbon Utilization and Element Cycling Functions of Hydrothermarchaeota in Hydrothermal Sediment.</title>
        <authorList>
            <person name="Zhou Z."/>
            <person name="Liu Y."/>
            <person name="Xu W."/>
            <person name="Pan J."/>
            <person name="Luo Z.H."/>
            <person name="Li M."/>
        </authorList>
    </citation>
    <scope>NUCLEOTIDE SEQUENCE [LARGE SCALE GENOMIC DNA]</scope>
    <source>
        <strain evidence="4">SpSt-1116</strain>
    </source>
</reference>
<dbReference type="Gene3D" id="3.40.50.720">
    <property type="entry name" value="NAD(P)-binding Rossmann-like Domain"/>
    <property type="match status" value="1"/>
</dbReference>
<comment type="caution">
    <text evidence="4">The sequence shown here is derived from an EMBL/GenBank/DDBJ whole genome shotgun (WGS) entry which is preliminary data.</text>
</comment>
<dbReference type="GO" id="GO:0016779">
    <property type="term" value="F:nucleotidyltransferase activity"/>
    <property type="evidence" value="ECO:0007669"/>
    <property type="project" value="TreeGrafter"/>
</dbReference>